<dbReference type="InterPro" id="IPR032466">
    <property type="entry name" value="Metal_Hydrolase"/>
</dbReference>
<dbReference type="GO" id="GO:0005829">
    <property type="term" value="C:cytosol"/>
    <property type="evidence" value="ECO:0007669"/>
    <property type="project" value="TreeGrafter"/>
</dbReference>
<dbReference type="Pfam" id="PF07969">
    <property type="entry name" value="Amidohydro_3"/>
    <property type="match status" value="1"/>
</dbReference>
<evidence type="ECO:0000259" key="1">
    <source>
        <dbReference type="Pfam" id="PF07969"/>
    </source>
</evidence>
<dbReference type="EMBL" id="QFYQ01000001">
    <property type="protein sequence ID" value="RAK54826.1"/>
    <property type="molecule type" value="Genomic_DNA"/>
</dbReference>
<organism evidence="2 3">
    <name type="scientific">Phenylobacterium soli</name>
    <dbReference type="NCBI Taxonomy" id="2170551"/>
    <lineage>
        <taxon>Bacteria</taxon>
        <taxon>Pseudomonadati</taxon>
        <taxon>Pseudomonadota</taxon>
        <taxon>Alphaproteobacteria</taxon>
        <taxon>Caulobacterales</taxon>
        <taxon>Caulobacteraceae</taxon>
        <taxon>Phenylobacterium</taxon>
    </lineage>
</organism>
<protein>
    <submittedName>
        <fullName evidence="2">Amidohydrolase</fullName>
    </submittedName>
</protein>
<dbReference type="SUPFAM" id="SSF51556">
    <property type="entry name" value="Metallo-dependent hydrolases"/>
    <property type="match status" value="1"/>
</dbReference>
<accession>A0A328ALD7</accession>
<dbReference type="OrthoDB" id="9766983at2"/>
<dbReference type="InterPro" id="IPR011059">
    <property type="entry name" value="Metal-dep_hydrolase_composite"/>
</dbReference>
<dbReference type="PANTHER" id="PTHR11647">
    <property type="entry name" value="HYDRANTOINASE/DIHYDROPYRIMIDINASE FAMILY MEMBER"/>
    <property type="match status" value="1"/>
</dbReference>
<evidence type="ECO:0000313" key="2">
    <source>
        <dbReference type="EMBL" id="RAK54826.1"/>
    </source>
</evidence>
<name>A0A328ALD7_9CAUL</name>
<keyword evidence="2" id="KW-0378">Hydrolase</keyword>
<dbReference type="SUPFAM" id="SSF51338">
    <property type="entry name" value="Composite domain of metallo-dependent hydrolases"/>
    <property type="match status" value="2"/>
</dbReference>
<dbReference type="AlphaFoldDB" id="A0A328ALD7"/>
<feature type="domain" description="Amidohydrolase 3" evidence="1">
    <location>
        <begin position="44"/>
        <end position="537"/>
    </location>
</feature>
<dbReference type="GO" id="GO:0016812">
    <property type="term" value="F:hydrolase activity, acting on carbon-nitrogen (but not peptide) bonds, in cyclic amides"/>
    <property type="evidence" value="ECO:0007669"/>
    <property type="project" value="TreeGrafter"/>
</dbReference>
<dbReference type="PANTHER" id="PTHR11647:SF1">
    <property type="entry name" value="COLLAPSIN RESPONSE MEDIATOR PROTEIN"/>
    <property type="match status" value="1"/>
</dbReference>
<proteinExistence type="predicted"/>
<sequence>MYDVIIRNGLVVDGTGAPGYRGDVAVKDGAVAAVGAVTGAARAEIDAGGRVVAPGFIDPHTHFDVQLLWDGAARPALEHGVTCVVPGNCSLSLAPLKAKDRERLVGMFQVIEEMPPEAFTQAFEWSWEDFAGYRDAIAKHLSINVAPLVGHSVIRLWVLGPAAQERAATADEIRQMQDLLRQCLEAGTVGLSTSFVDIDPNGRPVPSRFAQFEELDALASVLGEYGRMLQCVPEFYDVDITIARIDQLAELSLKHNIPTTFSPVFHNRSTPQNVRRQLARVEEQFARGARVWPQMQTRPIDISFSLLRPSLFFARLPRWVRILRQPVAERLAALGDPETARKMVEDLGPDGGERMMGGLVVRGGDAAPAAYVGRTLSEIAKERGERPAEALIKISLENGLDVAFLSASQGHEDTAEIGPMLAHPLVHIGASDGGAHISSFATYGDTGYLFSEFVRKGGFLTLEEAVRKITSETADIWGLKGRGRLAPGQAADIVIFDPASIARGEERPEFDMPGEGMRYVRDACGIDTVLVNGEIAYAKGAYTDARSGVVCD</sequence>
<reference evidence="3" key="1">
    <citation type="submission" date="2018-05" db="EMBL/GenBank/DDBJ databases">
        <authorList>
            <person name="Li X."/>
        </authorList>
    </citation>
    <scope>NUCLEOTIDE SEQUENCE [LARGE SCALE GENOMIC DNA]</scope>
    <source>
        <strain evidence="3">LX32</strain>
    </source>
</reference>
<dbReference type="Proteomes" id="UP000249254">
    <property type="component" value="Unassembled WGS sequence"/>
</dbReference>
<dbReference type="Gene3D" id="3.20.20.140">
    <property type="entry name" value="Metal-dependent hydrolases"/>
    <property type="match status" value="2"/>
</dbReference>
<dbReference type="RefSeq" id="WP_111528576.1">
    <property type="nucleotide sequence ID" value="NZ_JBHRSG010000004.1"/>
</dbReference>
<keyword evidence="3" id="KW-1185">Reference proteome</keyword>
<comment type="caution">
    <text evidence="2">The sequence shown here is derived from an EMBL/GenBank/DDBJ whole genome shotgun (WGS) entry which is preliminary data.</text>
</comment>
<evidence type="ECO:0000313" key="3">
    <source>
        <dbReference type="Proteomes" id="UP000249254"/>
    </source>
</evidence>
<dbReference type="InterPro" id="IPR013108">
    <property type="entry name" value="Amidohydro_3"/>
</dbReference>
<dbReference type="InterPro" id="IPR050378">
    <property type="entry name" value="Metallo-dep_Hydrolases_sf"/>
</dbReference>
<gene>
    <name evidence="2" type="ORF">DJ017_09960</name>
</gene>